<dbReference type="BioCyc" id="EBAC796937-HMP:GMGH-1568-MONOMER"/>
<sequence>MNITIYQKRINNELLKPLKTEYINRIKKYCNINIQNEIFSIQNKQYVIRISKKANTISSTDFADKISSILTSGYSNIVFLTDDIISSHDDFEISVTKLKTSYEMEIIMLLEQIYRAFKINNNEVYHK</sequence>
<keyword evidence="1" id="KW-0698">rRNA processing</keyword>
<dbReference type="InterPro" id="IPR029028">
    <property type="entry name" value="Alpha/beta_knot_MTases"/>
</dbReference>
<evidence type="ECO:0000313" key="2">
    <source>
        <dbReference type="EMBL" id="EHL15988.1"/>
    </source>
</evidence>
<dbReference type="Proteomes" id="UP000006437">
    <property type="component" value="Unassembled WGS sequence"/>
</dbReference>
<gene>
    <name evidence="2" type="ORF">HMPREF9629_01563</name>
</gene>
<dbReference type="InterPro" id="IPR003742">
    <property type="entry name" value="RlmH-like"/>
</dbReference>
<organism evidence="2 3">
    <name type="scientific">Peptoanaerobacter stomatis</name>
    <dbReference type="NCBI Taxonomy" id="796937"/>
    <lineage>
        <taxon>Bacteria</taxon>
        <taxon>Bacillati</taxon>
        <taxon>Bacillota</taxon>
        <taxon>Clostridia</taxon>
        <taxon>Peptostreptococcales</taxon>
        <taxon>Filifactoraceae</taxon>
        <taxon>Peptoanaerobacter</taxon>
    </lineage>
</organism>
<dbReference type="Gene3D" id="3.40.1280.10">
    <property type="match status" value="1"/>
</dbReference>
<proteinExistence type="predicted"/>
<dbReference type="HOGENOM" id="CLU_100552_0_1_9"/>
<dbReference type="AlphaFoldDB" id="G9WZG2"/>
<evidence type="ECO:0000313" key="3">
    <source>
        <dbReference type="Proteomes" id="UP000006437"/>
    </source>
</evidence>
<dbReference type="GO" id="GO:0008168">
    <property type="term" value="F:methyltransferase activity"/>
    <property type="evidence" value="ECO:0007669"/>
    <property type="project" value="InterPro"/>
</dbReference>
<dbReference type="PATRIC" id="fig|796937.3.peg.761"/>
<dbReference type="SUPFAM" id="SSF75217">
    <property type="entry name" value="alpha/beta knot"/>
    <property type="match status" value="1"/>
</dbReference>
<dbReference type="Pfam" id="PF02590">
    <property type="entry name" value="SPOUT_MTase"/>
    <property type="match status" value="1"/>
</dbReference>
<evidence type="ECO:0008006" key="4">
    <source>
        <dbReference type="Google" id="ProtNLM"/>
    </source>
</evidence>
<reference evidence="2 3" key="1">
    <citation type="submission" date="2011-08" db="EMBL/GenBank/DDBJ databases">
        <title>The Genome Sequence of Eubacteriaceae bacterium ACC19a.</title>
        <authorList>
            <consortium name="The Broad Institute Genome Sequencing Platform"/>
            <person name="Earl A."/>
            <person name="Ward D."/>
            <person name="Feldgarden M."/>
            <person name="Gevers D."/>
            <person name="Sizova M."/>
            <person name="Hazen A."/>
            <person name="Epstein S."/>
            <person name="Young S.K."/>
            <person name="Zeng Q."/>
            <person name="Gargeya S."/>
            <person name="Fitzgerald M."/>
            <person name="Haas B."/>
            <person name="Abouelleil A."/>
            <person name="Alvarado L."/>
            <person name="Arachchi H.M."/>
            <person name="Berlin A."/>
            <person name="Brown A."/>
            <person name="Chapman S.B."/>
            <person name="Chen Z."/>
            <person name="Dunbar C."/>
            <person name="Freedman E."/>
            <person name="Gearin G."/>
            <person name="Gellesch M."/>
            <person name="Goldberg J."/>
            <person name="Griggs A."/>
            <person name="Gujja S."/>
            <person name="Heiman D."/>
            <person name="Howarth C."/>
            <person name="Larson L."/>
            <person name="Lui A."/>
            <person name="MacDonald P.J.P."/>
            <person name="Montmayeur A."/>
            <person name="Murphy C."/>
            <person name="Neiman D."/>
            <person name="Pearson M."/>
            <person name="Priest M."/>
            <person name="Roberts A."/>
            <person name="Saif S."/>
            <person name="Shea T."/>
            <person name="Shenoy N."/>
            <person name="Sisk P."/>
            <person name="Stolte C."/>
            <person name="Sykes S."/>
            <person name="Wortman J."/>
            <person name="Nusbaum C."/>
            <person name="Birren B."/>
        </authorList>
    </citation>
    <scope>NUCLEOTIDE SEQUENCE [LARGE SCALE GENOMIC DNA]</scope>
    <source>
        <strain evidence="2 3">ACC19a</strain>
    </source>
</reference>
<dbReference type="EMBL" id="AFZE01000007">
    <property type="protein sequence ID" value="EHL15988.1"/>
    <property type="molecule type" value="Genomic_DNA"/>
</dbReference>
<dbReference type="GO" id="GO:0006364">
    <property type="term" value="P:rRNA processing"/>
    <property type="evidence" value="ECO:0007669"/>
    <property type="project" value="UniProtKB-KW"/>
</dbReference>
<evidence type="ECO:0000256" key="1">
    <source>
        <dbReference type="ARBA" id="ARBA00022552"/>
    </source>
</evidence>
<comment type="caution">
    <text evidence="2">The sequence shown here is derived from an EMBL/GenBank/DDBJ whole genome shotgun (WGS) entry which is preliminary data.</text>
</comment>
<protein>
    <recommendedName>
        <fullName evidence="4">SPOUT methyltransferase</fullName>
    </recommendedName>
</protein>
<name>G9WZG2_9FIRM</name>
<accession>G9WZG2</accession>
<dbReference type="InterPro" id="IPR029026">
    <property type="entry name" value="tRNA_m1G_MTases_N"/>
</dbReference>
<dbReference type="RefSeq" id="WP_009525792.1">
    <property type="nucleotide sequence ID" value="NZ_JH414556.1"/>
</dbReference>